<accession>A0A4Y2NSA9</accession>
<sequence>MGNRDSMEQKSLRSGCPVASEQKIGLAARKNGSEQSAIHTQKEIFLKNFLQRMTVKLGYFYKMIVYLLSSKKTTNIGNLLDDWGWNWSRSLHRKGNVRLIQD</sequence>
<reference evidence="1 2" key="1">
    <citation type="journal article" date="2019" name="Sci. Rep.">
        <title>Orb-weaving spider Araneus ventricosus genome elucidates the spidroin gene catalogue.</title>
        <authorList>
            <person name="Kono N."/>
            <person name="Nakamura H."/>
            <person name="Ohtoshi R."/>
            <person name="Moran D.A.P."/>
            <person name="Shinohara A."/>
            <person name="Yoshida Y."/>
            <person name="Fujiwara M."/>
            <person name="Mori M."/>
            <person name="Tomita M."/>
            <person name="Arakawa K."/>
        </authorList>
    </citation>
    <scope>NUCLEOTIDE SEQUENCE [LARGE SCALE GENOMIC DNA]</scope>
</reference>
<keyword evidence="2" id="KW-1185">Reference proteome</keyword>
<evidence type="ECO:0000313" key="2">
    <source>
        <dbReference type="Proteomes" id="UP000499080"/>
    </source>
</evidence>
<name>A0A4Y2NSA9_ARAVE</name>
<organism evidence="1 2">
    <name type="scientific">Araneus ventricosus</name>
    <name type="common">Orbweaver spider</name>
    <name type="synonym">Epeira ventricosa</name>
    <dbReference type="NCBI Taxonomy" id="182803"/>
    <lineage>
        <taxon>Eukaryota</taxon>
        <taxon>Metazoa</taxon>
        <taxon>Ecdysozoa</taxon>
        <taxon>Arthropoda</taxon>
        <taxon>Chelicerata</taxon>
        <taxon>Arachnida</taxon>
        <taxon>Araneae</taxon>
        <taxon>Araneomorphae</taxon>
        <taxon>Entelegynae</taxon>
        <taxon>Araneoidea</taxon>
        <taxon>Araneidae</taxon>
        <taxon>Araneus</taxon>
    </lineage>
</organism>
<proteinExistence type="predicted"/>
<dbReference type="AlphaFoldDB" id="A0A4Y2NSA9"/>
<dbReference type="Proteomes" id="UP000499080">
    <property type="component" value="Unassembled WGS sequence"/>
</dbReference>
<evidence type="ECO:0000313" key="1">
    <source>
        <dbReference type="EMBL" id="GBN41270.1"/>
    </source>
</evidence>
<comment type="caution">
    <text evidence="1">The sequence shown here is derived from an EMBL/GenBank/DDBJ whole genome shotgun (WGS) entry which is preliminary data.</text>
</comment>
<protein>
    <submittedName>
        <fullName evidence="1">Uncharacterized protein</fullName>
    </submittedName>
</protein>
<dbReference type="EMBL" id="BGPR01009632">
    <property type="protein sequence ID" value="GBN41270.1"/>
    <property type="molecule type" value="Genomic_DNA"/>
</dbReference>
<gene>
    <name evidence="1" type="ORF">AVEN_259684_1</name>
</gene>